<dbReference type="EMBL" id="KK102133">
    <property type="protein sequence ID" value="KIY98585.1"/>
    <property type="molecule type" value="Genomic_DNA"/>
</dbReference>
<organism evidence="2 3">
    <name type="scientific">Monoraphidium neglectum</name>
    <dbReference type="NCBI Taxonomy" id="145388"/>
    <lineage>
        <taxon>Eukaryota</taxon>
        <taxon>Viridiplantae</taxon>
        <taxon>Chlorophyta</taxon>
        <taxon>core chlorophytes</taxon>
        <taxon>Chlorophyceae</taxon>
        <taxon>CS clade</taxon>
        <taxon>Sphaeropleales</taxon>
        <taxon>Selenastraceae</taxon>
        <taxon>Monoraphidium</taxon>
    </lineage>
</organism>
<keyword evidence="3" id="KW-1185">Reference proteome</keyword>
<dbReference type="GeneID" id="25742250"/>
<dbReference type="STRING" id="145388.A0A0D2MWC2"/>
<protein>
    <submittedName>
        <fullName evidence="2">Uncharacterized protein</fullName>
    </submittedName>
</protein>
<dbReference type="RefSeq" id="XP_013897605.1">
    <property type="nucleotide sequence ID" value="XM_014042151.1"/>
</dbReference>
<accession>A0A0D2MWC2</accession>
<dbReference type="KEGG" id="mng:MNEG_9375"/>
<dbReference type="AlphaFoldDB" id="A0A0D2MWC2"/>
<proteinExistence type="predicted"/>
<dbReference type="Proteomes" id="UP000054498">
    <property type="component" value="Unassembled WGS sequence"/>
</dbReference>
<keyword evidence="1" id="KW-0732">Signal</keyword>
<evidence type="ECO:0000313" key="3">
    <source>
        <dbReference type="Proteomes" id="UP000054498"/>
    </source>
</evidence>
<evidence type="ECO:0000313" key="2">
    <source>
        <dbReference type="EMBL" id="KIY98585.1"/>
    </source>
</evidence>
<feature type="signal peptide" evidence="1">
    <location>
        <begin position="1"/>
        <end position="18"/>
    </location>
</feature>
<gene>
    <name evidence="2" type="ORF">MNEG_9375</name>
</gene>
<sequence length="112" mass="11420">MIALIVLMVFLALDKAEGFKEHEFKKCKDASFCDRNRGKAGRKFTVDPASVAASGAALSAALISDAPPAPGGGGGAAAGPPRFNLTLLSYGGTVRLLVDEPGAGRYQAVKGA</sequence>
<name>A0A0D2MWC2_9CHLO</name>
<evidence type="ECO:0000256" key="1">
    <source>
        <dbReference type="SAM" id="SignalP"/>
    </source>
</evidence>
<reference evidence="2 3" key="1">
    <citation type="journal article" date="2013" name="BMC Genomics">
        <title>Reconstruction of the lipid metabolism for the microalga Monoraphidium neglectum from its genome sequence reveals characteristics suitable for biofuel production.</title>
        <authorList>
            <person name="Bogen C."/>
            <person name="Al-Dilaimi A."/>
            <person name="Albersmeier A."/>
            <person name="Wichmann J."/>
            <person name="Grundmann M."/>
            <person name="Rupp O."/>
            <person name="Lauersen K.J."/>
            <person name="Blifernez-Klassen O."/>
            <person name="Kalinowski J."/>
            <person name="Goesmann A."/>
            <person name="Mussgnug J.H."/>
            <person name="Kruse O."/>
        </authorList>
    </citation>
    <scope>NUCLEOTIDE SEQUENCE [LARGE SCALE GENOMIC DNA]</scope>
    <source>
        <strain evidence="2 3">SAG 48.87</strain>
    </source>
</reference>
<feature type="chain" id="PRO_5002265071" evidence="1">
    <location>
        <begin position="19"/>
        <end position="112"/>
    </location>
</feature>